<protein>
    <submittedName>
        <fullName evidence="5">Transcriptional regulator, LacI family</fullName>
    </submittedName>
</protein>
<dbReference type="SUPFAM" id="SSF47413">
    <property type="entry name" value="lambda repressor-like DNA-binding domains"/>
    <property type="match status" value="1"/>
</dbReference>
<dbReference type="Pfam" id="PF00356">
    <property type="entry name" value="LacI"/>
    <property type="match status" value="1"/>
</dbReference>
<sequence length="371" mass="40147">MQTGSTKTSNEQPRRARTRVTIADVANHLGVTKSTVSRALNGYTDISDSTRLRISRAAERLGYRPLSHAQAIRTGRVRSLGLVLQVDNEDSARPFLADFIAGVTQAASAENWTVTIATAETERGVQETLSRLVDEHKADGFILPRTRSRDKRVEALRAQDIPFIMFGRTEDPSGCSWYDIKGEDAMRAATARLASQGHRRIAHVPGGSEYTYSKLRIDGYRDGLAAAGLSIDPALITSPAITHDAGEAATRSLLMLAEPPTAITFAVDRAALGAYRVAQDLRLRIGSDFSVIAYDGIPEGAYANPGLTTFAVNSRQAGDRLASLLIKRIRGAAPEELRELAPATLVERGSDGPPRLTPAELAQCLKDKQKT</sequence>
<dbReference type="PANTHER" id="PTHR30146:SF109">
    <property type="entry name" value="HTH-TYPE TRANSCRIPTIONAL REGULATOR GALS"/>
    <property type="match status" value="1"/>
</dbReference>
<dbReference type="EMBL" id="FXTY01000015">
    <property type="protein sequence ID" value="SMP36286.1"/>
    <property type="molecule type" value="Genomic_DNA"/>
</dbReference>
<reference evidence="5 6" key="1">
    <citation type="submission" date="2017-05" db="EMBL/GenBank/DDBJ databases">
        <authorList>
            <person name="Varghese N."/>
            <person name="Submissions S."/>
        </authorList>
    </citation>
    <scope>NUCLEOTIDE SEQUENCE [LARGE SCALE GENOMIC DNA]</scope>
    <source>
        <strain evidence="5 6">DSM 29734</strain>
    </source>
</reference>
<gene>
    <name evidence="5" type="ORF">SAMN06265373_1157</name>
</gene>
<dbReference type="PROSITE" id="PS50932">
    <property type="entry name" value="HTH_LACI_2"/>
    <property type="match status" value="1"/>
</dbReference>
<dbReference type="Pfam" id="PF13377">
    <property type="entry name" value="Peripla_BP_3"/>
    <property type="match status" value="1"/>
</dbReference>
<dbReference type="Gene3D" id="1.10.260.40">
    <property type="entry name" value="lambda repressor-like DNA-binding domains"/>
    <property type="match status" value="1"/>
</dbReference>
<organism evidence="5 6">
    <name type="scientific">Shimia sagamensis</name>
    <dbReference type="NCBI Taxonomy" id="1566352"/>
    <lineage>
        <taxon>Bacteria</taxon>
        <taxon>Pseudomonadati</taxon>
        <taxon>Pseudomonadota</taxon>
        <taxon>Alphaproteobacteria</taxon>
        <taxon>Rhodobacterales</taxon>
        <taxon>Roseobacteraceae</taxon>
    </lineage>
</organism>
<dbReference type="InterPro" id="IPR000843">
    <property type="entry name" value="HTH_LacI"/>
</dbReference>
<dbReference type="CDD" id="cd01392">
    <property type="entry name" value="HTH_LacI"/>
    <property type="match status" value="1"/>
</dbReference>
<dbReference type="Proteomes" id="UP001157961">
    <property type="component" value="Unassembled WGS sequence"/>
</dbReference>
<keyword evidence="3" id="KW-0804">Transcription</keyword>
<dbReference type="CDD" id="cd20010">
    <property type="entry name" value="PBP1_AglR-like"/>
    <property type="match status" value="1"/>
</dbReference>
<dbReference type="SMART" id="SM00354">
    <property type="entry name" value="HTH_LACI"/>
    <property type="match status" value="1"/>
</dbReference>
<evidence type="ECO:0000256" key="3">
    <source>
        <dbReference type="ARBA" id="ARBA00023163"/>
    </source>
</evidence>
<comment type="caution">
    <text evidence="5">The sequence shown here is derived from an EMBL/GenBank/DDBJ whole genome shotgun (WGS) entry which is preliminary data.</text>
</comment>
<dbReference type="PANTHER" id="PTHR30146">
    <property type="entry name" value="LACI-RELATED TRANSCRIPTIONAL REPRESSOR"/>
    <property type="match status" value="1"/>
</dbReference>
<evidence type="ECO:0000313" key="6">
    <source>
        <dbReference type="Proteomes" id="UP001157961"/>
    </source>
</evidence>
<keyword evidence="6" id="KW-1185">Reference proteome</keyword>
<dbReference type="InterPro" id="IPR046335">
    <property type="entry name" value="LacI/GalR-like_sensor"/>
</dbReference>
<dbReference type="InterPro" id="IPR010982">
    <property type="entry name" value="Lambda_DNA-bd_dom_sf"/>
</dbReference>
<dbReference type="SUPFAM" id="SSF53822">
    <property type="entry name" value="Periplasmic binding protein-like I"/>
    <property type="match status" value="1"/>
</dbReference>
<name>A0ABY1PLT2_9RHOB</name>
<keyword evidence="1" id="KW-0805">Transcription regulation</keyword>
<accession>A0ABY1PLT2</accession>
<keyword evidence="2" id="KW-0238">DNA-binding</keyword>
<evidence type="ECO:0000259" key="4">
    <source>
        <dbReference type="PROSITE" id="PS50932"/>
    </source>
</evidence>
<dbReference type="Gene3D" id="3.40.50.2300">
    <property type="match status" value="2"/>
</dbReference>
<evidence type="ECO:0000256" key="2">
    <source>
        <dbReference type="ARBA" id="ARBA00023125"/>
    </source>
</evidence>
<dbReference type="RefSeq" id="WP_283428024.1">
    <property type="nucleotide sequence ID" value="NZ_FXTY01000015.1"/>
</dbReference>
<evidence type="ECO:0000313" key="5">
    <source>
        <dbReference type="EMBL" id="SMP36286.1"/>
    </source>
</evidence>
<dbReference type="InterPro" id="IPR028082">
    <property type="entry name" value="Peripla_BP_I"/>
</dbReference>
<feature type="domain" description="HTH lacI-type" evidence="4">
    <location>
        <begin position="20"/>
        <end position="74"/>
    </location>
</feature>
<proteinExistence type="predicted"/>
<evidence type="ECO:0000256" key="1">
    <source>
        <dbReference type="ARBA" id="ARBA00023015"/>
    </source>
</evidence>